<dbReference type="GO" id="GO:0003743">
    <property type="term" value="F:translation initiation factor activity"/>
    <property type="evidence" value="ECO:0007669"/>
    <property type="project" value="UniProtKB-KW"/>
</dbReference>
<sequence>MAKDDLVSIDGKVSSLSGGGVYYITLENGVDISAKLCGKMKKFKIKVVVGDRVTVGMSPYDPTHGLILHRHKF</sequence>
<dbReference type="InterPro" id="IPR004368">
    <property type="entry name" value="TIF_IF1"/>
</dbReference>
<dbReference type="PANTHER" id="PTHR33370:SF1">
    <property type="entry name" value="TRANSLATION INITIATION FACTOR IF-1, CHLOROPLASTIC"/>
    <property type="match status" value="1"/>
</dbReference>
<dbReference type="RefSeq" id="WP_243536673.1">
    <property type="nucleotide sequence ID" value="NZ_CP093442.1"/>
</dbReference>
<gene>
    <name evidence="7" type="primary">infA</name>
    <name evidence="7" type="ORF">MNR06_12810</name>
</gene>
<keyword evidence="3 5" id="KW-0648">Protein biosynthesis</keyword>
<dbReference type="EMBL" id="CP093442">
    <property type="protein sequence ID" value="UOF00579.1"/>
    <property type="molecule type" value="Genomic_DNA"/>
</dbReference>
<evidence type="ECO:0000256" key="2">
    <source>
        <dbReference type="ARBA" id="ARBA00022540"/>
    </source>
</evidence>
<dbReference type="Proteomes" id="UP000830116">
    <property type="component" value="Chromosome"/>
</dbReference>
<dbReference type="SUPFAM" id="SSF50249">
    <property type="entry name" value="Nucleic acid-binding proteins"/>
    <property type="match status" value="1"/>
</dbReference>
<feature type="domain" description="S1-like" evidence="6">
    <location>
        <begin position="1"/>
        <end position="72"/>
    </location>
</feature>
<keyword evidence="2 5" id="KW-0396">Initiation factor</keyword>
<evidence type="ECO:0000313" key="8">
    <source>
        <dbReference type="Proteomes" id="UP000830116"/>
    </source>
</evidence>
<comment type="similarity">
    <text evidence="1">Belongs to the IF-1 family.</text>
</comment>
<dbReference type="InterPro" id="IPR006196">
    <property type="entry name" value="RNA-binding_domain_S1_IF1"/>
</dbReference>
<evidence type="ECO:0000256" key="4">
    <source>
        <dbReference type="NCBIfam" id="TIGR00008"/>
    </source>
</evidence>
<name>A0ABY4C793_9BACT</name>
<dbReference type="InterPro" id="IPR012340">
    <property type="entry name" value="NA-bd_OB-fold"/>
</dbReference>
<dbReference type="PROSITE" id="PS50832">
    <property type="entry name" value="S1_IF1_TYPE"/>
    <property type="match status" value="1"/>
</dbReference>
<dbReference type="Gene3D" id="2.40.50.140">
    <property type="entry name" value="Nucleic acid-binding proteins"/>
    <property type="match status" value="1"/>
</dbReference>
<organism evidence="7 8">
    <name type="scientific">Bdellovibrio reynosensis</name>
    <dbReference type="NCBI Taxonomy" id="2835041"/>
    <lineage>
        <taxon>Bacteria</taxon>
        <taxon>Pseudomonadati</taxon>
        <taxon>Bdellovibrionota</taxon>
        <taxon>Bdellovibrionia</taxon>
        <taxon>Bdellovibrionales</taxon>
        <taxon>Pseudobdellovibrionaceae</taxon>
        <taxon>Bdellovibrio</taxon>
    </lineage>
</organism>
<keyword evidence="8" id="KW-1185">Reference proteome</keyword>
<evidence type="ECO:0000256" key="1">
    <source>
        <dbReference type="ARBA" id="ARBA00010939"/>
    </source>
</evidence>
<evidence type="ECO:0000313" key="7">
    <source>
        <dbReference type="EMBL" id="UOF00579.1"/>
    </source>
</evidence>
<reference evidence="7" key="1">
    <citation type="submission" date="2022-03" db="EMBL/GenBank/DDBJ databases">
        <title>Genome Identification and Characterization of new species Bdellovibrio reynosense LBG001 sp. nov. from a Mexico soil sample.</title>
        <authorList>
            <person name="Camilli A."/>
            <person name="Ajao Y."/>
            <person name="Guo X."/>
        </authorList>
    </citation>
    <scope>NUCLEOTIDE SEQUENCE</scope>
    <source>
        <strain evidence="7">LBG001</strain>
    </source>
</reference>
<dbReference type="Pfam" id="PF01176">
    <property type="entry name" value="eIF-1a"/>
    <property type="match status" value="1"/>
</dbReference>
<accession>A0ABY4C793</accession>
<evidence type="ECO:0000259" key="6">
    <source>
        <dbReference type="PROSITE" id="PS50832"/>
    </source>
</evidence>
<evidence type="ECO:0000256" key="3">
    <source>
        <dbReference type="ARBA" id="ARBA00022917"/>
    </source>
</evidence>
<protein>
    <recommendedName>
        <fullName evidence="4">Translation initiation factor IF-1</fullName>
    </recommendedName>
</protein>
<proteinExistence type="inferred from homology"/>
<evidence type="ECO:0000256" key="5">
    <source>
        <dbReference type="PROSITE-ProRule" id="PRU00181"/>
    </source>
</evidence>
<dbReference type="PANTHER" id="PTHR33370">
    <property type="entry name" value="TRANSLATION INITIATION FACTOR IF-1, CHLOROPLASTIC"/>
    <property type="match status" value="1"/>
</dbReference>
<dbReference type="NCBIfam" id="TIGR00008">
    <property type="entry name" value="infA"/>
    <property type="match status" value="1"/>
</dbReference>